<evidence type="ECO:0000313" key="2">
    <source>
        <dbReference type="Proteomes" id="UP000001822"/>
    </source>
</evidence>
<protein>
    <recommendedName>
        <fullName evidence="3">Transcriptional regulator, ArsR family</fullName>
    </recommendedName>
</protein>
<accession>A0A6N4SQR4</accession>
<dbReference type="Proteomes" id="UP000001822">
    <property type="component" value="Chromosome"/>
</dbReference>
<gene>
    <name evidence="1" type="ordered locus">CHU_1423</name>
</gene>
<name>A0A6N4SQR4_CYTH3</name>
<organism evidence="1 2">
    <name type="scientific">Cytophaga hutchinsonii (strain ATCC 33406 / DSM 1761 / CIP 103989 / NBRC 15051 / NCIMB 9469 / D465)</name>
    <dbReference type="NCBI Taxonomy" id="269798"/>
    <lineage>
        <taxon>Bacteria</taxon>
        <taxon>Pseudomonadati</taxon>
        <taxon>Bacteroidota</taxon>
        <taxon>Cytophagia</taxon>
        <taxon>Cytophagales</taxon>
        <taxon>Cytophagaceae</taxon>
        <taxon>Cytophaga</taxon>
    </lineage>
</organism>
<dbReference type="AlphaFoldDB" id="A0A6N4SQR4"/>
<sequence>MYAAGFISIEDIGRERVCILNQDGFTHLQEWISNFDGFWKTKLKNLETLLNKKK</sequence>
<proteinExistence type="predicted"/>
<dbReference type="RefSeq" id="WP_011584809.1">
    <property type="nucleotide sequence ID" value="NC_008255.1"/>
</dbReference>
<reference evidence="1 2" key="1">
    <citation type="journal article" date="2007" name="Appl. Environ. Microbiol.">
        <title>Genome sequence of the cellulolytic gliding bacterium Cytophaga hutchinsonii.</title>
        <authorList>
            <person name="Xie G."/>
            <person name="Bruce D.C."/>
            <person name="Challacombe J.F."/>
            <person name="Chertkov O."/>
            <person name="Detter J.C."/>
            <person name="Gilna P."/>
            <person name="Han C.S."/>
            <person name="Lucas S."/>
            <person name="Misra M."/>
            <person name="Myers G.L."/>
            <person name="Richardson P."/>
            <person name="Tapia R."/>
            <person name="Thayer N."/>
            <person name="Thompson L.S."/>
            <person name="Brettin T.S."/>
            <person name="Henrissat B."/>
            <person name="Wilson D.B."/>
            <person name="McBride M.J."/>
        </authorList>
    </citation>
    <scope>NUCLEOTIDE SEQUENCE [LARGE SCALE GENOMIC DNA]</scope>
    <source>
        <strain evidence="2">ATCC 33406 / DSM 1761 / CIP 103989 / NBRC 15051 / NCIMB 9469 / D465</strain>
    </source>
</reference>
<evidence type="ECO:0000313" key="1">
    <source>
        <dbReference type="EMBL" id="ABG58694.1"/>
    </source>
</evidence>
<dbReference type="InterPro" id="IPR036388">
    <property type="entry name" value="WH-like_DNA-bd_sf"/>
</dbReference>
<evidence type="ECO:0008006" key="3">
    <source>
        <dbReference type="Google" id="ProtNLM"/>
    </source>
</evidence>
<dbReference type="KEGG" id="chu:CHU_1423"/>
<dbReference type="Gene3D" id="1.10.10.10">
    <property type="entry name" value="Winged helix-like DNA-binding domain superfamily/Winged helix DNA-binding domain"/>
    <property type="match status" value="1"/>
</dbReference>
<dbReference type="EMBL" id="CP000383">
    <property type="protein sequence ID" value="ABG58694.1"/>
    <property type="molecule type" value="Genomic_DNA"/>
</dbReference>
<keyword evidence="2" id="KW-1185">Reference proteome</keyword>